<keyword evidence="9 20" id="KW-0812">Transmembrane</keyword>
<dbReference type="InterPro" id="IPR040911">
    <property type="entry name" value="Exostosin_GT47"/>
</dbReference>
<evidence type="ECO:0000256" key="19">
    <source>
        <dbReference type="ARBA" id="ARBA00069568"/>
    </source>
</evidence>
<evidence type="ECO:0000256" key="13">
    <source>
        <dbReference type="ARBA" id="ARBA00022989"/>
    </source>
</evidence>
<evidence type="ECO:0000256" key="20">
    <source>
        <dbReference type="SAM" id="Phobius"/>
    </source>
</evidence>
<dbReference type="InterPro" id="IPR004263">
    <property type="entry name" value="Exostosin"/>
</dbReference>
<dbReference type="PANTHER" id="PTHR48261">
    <property type="entry name" value="ACETYLGLUCOSAMINYLTRANSFERASE"/>
    <property type="match status" value="1"/>
</dbReference>
<evidence type="ECO:0000256" key="2">
    <source>
        <dbReference type="ARBA" id="ARBA00004323"/>
    </source>
</evidence>
<evidence type="ECO:0000313" key="23">
    <source>
        <dbReference type="EMBL" id="LAB66404.1"/>
    </source>
</evidence>
<reference evidence="24" key="1">
    <citation type="submission" date="2017-11" db="EMBL/GenBank/DDBJ databases">
        <title>The sensing device of the deep-sea amphipod.</title>
        <authorList>
            <person name="Kobayashi H."/>
            <person name="Nagahama T."/>
            <person name="Arai W."/>
            <person name="Sasagawa Y."/>
            <person name="Umeda M."/>
            <person name="Hayashi T."/>
            <person name="Nikaido I."/>
            <person name="Watanabe H."/>
            <person name="Oguri K."/>
            <person name="Kitazato H."/>
            <person name="Fujioka K."/>
            <person name="Kido Y."/>
            <person name="Takami H."/>
        </authorList>
    </citation>
    <scope>NUCLEOTIDE SEQUENCE</scope>
    <source>
        <tissue evidence="24">Whole body</tissue>
    </source>
</reference>
<evidence type="ECO:0000256" key="7">
    <source>
        <dbReference type="ARBA" id="ARBA00022676"/>
    </source>
</evidence>
<dbReference type="EMBL" id="IACF01000639">
    <property type="protein sequence ID" value="LAB66404.1"/>
    <property type="molecule type" value="mRNA"/>
</dbReference>
<evidence type="ECO:0000256" key="8">
    <source>
        <dbReference type="ARBA" id="ARBA00022679"/>
    </source>
</evidence>
<evidence type="ECO:0000256" key="14">
    <source>
        <dbReference type="ARBA" id="ARBA00023034"/>
    </source>
</evidence>
<evidence type="ECO:0000256" key="18">
    <source>
        <dbReference type="ARBA" id="ARBA00023211"/>
    </source>
</evidence>
<dbReference type="AlphaFoldDB" id="A0A2P2HX98"/>
<keyword evidence="8" id="KW-0808">Transferase</keyword>
<feature type="domain" description="Exostosin GT47" evidence="21">
    <location>
        <begin position="106"/>
        <end position="408"/>
    </location>
</feature>
<dbReference type="GO" id="GO:0046872">
    <property type="term" value="F:metal ion binding"/>
    <property type="evidence" value="ECO:0007669"/>
    <property type="project" value="UniProtKB-KW"/>
</dbReference>
<proteinExistence type="evidence at transcript level"/>
<evidence type="ECO:0000259" key="21">
    <source>
        <dbReference type="Pfam" id="PF03016"/>
    </source>
</evidence>
<evidence type="ECO:0000256" key="12">
    <source>
        <dbReference type="ARBA" id="ARBA00022968"/>
    </source>
</evidence>
<keyword evidence="13 20" id="KW-1133">Transmembrane helix</keyword>
<evidence type="ECO:0000256" key="16">
    <source>
        <dbReference type="ARBA" id="ARBA00023157"/>
    </source>
</evidence>
<dbReference type="GO" id="GO:0000139">
    <property type="term" value="C:Golgi membrane"/>
    <property type="evidence" value="ECO:0007669"/>
    <property type="project" value="UniProtKB-SubCell"/>
</dbReference>
<evidence type="ECO:0000256" key="15">
    <source>
        <dbReference type="ARBA" id="ARBA00023136"/>
    </source>
</evidence>
<dbReference type="GO" id="GO:0005789">
    <property type="term" value="C:endoplasmic reticulum membrane"/>
    <property type="evidence" value="ECO:0007669"/>
    <property type="project" value="UniProtKB-SubCell"/>
</dbReference>
<dbReference type="EC" id="2.4.1.224" evidence="6"/>
<keyword evidence="16" id="KW-1015">Disulfide bond</keyword>
<dbReference type="Pfam" id="PF09258">
    <property type="entry name" value="Glyco_transf_64"/>
    <property type="match status" value="1"/>
</dbReference>
<sequence length="746" mass="85115">MVAYKPNNTVGTVRRFQNIFVSLLLVVAALTIAAGLAILIIQGLKQGPDNNAMEYVDVREQLHHPSQWRDVVVRLADTVPSPSQHSCHHYSCFDVYRCGRTHHTHITVYVYPITRNLDEEGVEINPISREFLEIIEAVVDSRYYTSDPRDACIFLPTIDTLNENNLRTDMIARSLAALPYWNEGENHLLFNFLSGRAPNFTPRLGVARGKAIVAGAGYSSHTFRRNFDVSLPVYNPAYNNRPVTNNTVSERPWFLVSSQVNLHREYYEELLAQVPSDPQQKDLLLLHLCSDAVLQRLQQQQQQKHSAEDGSNTSAADKQQKTFSKLAYRCRGEEVFNYPEILEMSQLCVVSRGGRLGQPVLYDALRAGCVPVIVADTLVLPFQQVLDWRVASVQLYEDDLPEALHILQRDVSSDRVEELQQQVHWLFQQHFSSVAALTKTTLDVLNERVFPIQRRSLRHWNTRPADRTVENPLFLPITAPREEGFTAVVLTYDRLDSLMQVIQTLTRVPSCVKVLVVWNNQKKEPPAVSTLSASSLSVVVVRPPDNLLSNRFFPYHEIDTQAILALDDDINMMTPDELEFGYQVWREFPDRIVGFPSRNVVWNNSTSTWKYDSEWTNEVSMVLTGVAFYHKYWNYVYTTEMAPHIKDWVDDHMNCEDIAINFLVANSTGKAPIKVTPRKKFKCGSCSAGDLSATEAHMLERSECVNHFSKVFGKMPLNTVEFRADPLLYLDDFPSKLKLYKEMGSL</sequence>
<dbReference type="SUPFAM" id="SSF53448">
    <property type="entry name" value="Nucleotide-diphospho-sugar transferases"/>
    <property type="match status" value="1"/>
</dbReference>
<evidence type="ECO:0000256" key="17">
    <source>
        <dbReference type="ARBA" id="ARBA00023180"/>
    </source>
</evidence>
<comment type="cofactor">
    <cofactor evidence="1">
        <name>Mn(2+)</name>
        <dbReference type="ChEBI" id="CHEBI:29035"/>
    </cofactor>
</comment>
<protein>
    <recommendedName>
        <fullName evidence="19">Exostosin-2</fullName>
        <ecNumber evidence="6">2.4.1.224</ecNumber>
    </recommendedName>
</protein>
<comment type="subcellular location">
    <subcellularLocation>
        <location evidence="3">Endoplasmic reticulum membrane</location>
        <topology evidence="3">Single-pass type II membrane protein</topology>
    </subcellularLocation>
    <subcellularLocation>
        <location evidence="2">Golgi apparatus membrane</location>
        <topology evidence="2">Single-pass type II membrane protein</topology>
    </subcellularLocation>
</comment>
<keyword evidence="7" id="KW-0328">Glycosyltransferase</keyword>
<evidence type="ECO:0000256" key="9">
    <source>
        <dbReference type="ARBA" id="ARBA00022692"/>
    </source>
</evidence>
<comment type="pathway">
    <text evidence="4">Protein modification; protein glycosylation.</text>
</comment>
<keyword evidence="17" id="KW-0325">Glycoprotein</keyword>
<evidence type="ECO:0000313" key="24">
    <source>
        <dbReference type="EMBL" id="LAC21732.1"/>
    </source>
</evidence>
<evidence type="ECO:0000256" key="6">
    <source>
        <dbReference type="ARBA" id="ARBA00012194"/>
    </source>
</evidence>
<keyword evidence="18" id="KW-0464">Manganese</keyword>
<dbReference type="GO" id="GO:0015012">
    <property type="term" value="P:heparan sulfate proteoglycan biosynthetic process"/>
    <property type="evidence" value="ECO:0007669"/>
    <property type="project" value="UniProtKB-ARBA"/>
</dbReference>
<feature type="transmembrane region" description="Helical" evidence="20">
    <location>
        <begin position="20"/>
        <end position="41"/>
    </location>
</feature>
<accession>A0A2P2HX98</accession>
<dbReference type="FunFam" id="3.90.550.10:FF:000035">
    <property type="entry name" value="Putative Exostosin-2"/>
    <property type="match status" value="1"/>
</dbReference>
<evidence type="ECO:0000256" key="11">
    <source>
        <dbReference type="ARBA" id="ARBA00022824"/>
    </source>
</evidence>
<organism evidence="23">
    <name type="scientific">Hirondellea gigas</name>
    <dbReference type="NCBI Taxonomy" id="1518452"/>
    <lineage>
        <taxon>Eukaryota</taxon>
        <taxon>Metazoa</taxon>
        <taxon>Ecdysozoa</taxon>
        <taxon>Arthropoda</taxon>
        <taxon>Crustacea</taxon>
        <taxon>Multicrustacea</taxon>
        <taxon>Malacostraca</taxon>
        <taxon>Eumalacostraca</taxon>
        <taxon>Peracarida</taxon>
        <taxon>Amphipoda</taxon>
        <taxon>Amphilochidea</taxon>
        <taxon>Lysianassida</taxon>
        <taxon>Lysianassidira</taxon>
        <taxon>Lysianassoidea</taxon>
        <taxon>Lysianassidae</taxon>
        <taxon>Hirondellea</taxon>
    </lineage>
</organism>
<keyword evidence="15 20" id="KW-0472">Membrane</keyword>
<dbReference type="GO" id="GO:0050508">
    <property type="term" value="F:glucuronosyl-N-acetylglucosaminyl-proteoglycan 4-alpha-N-acetylglucosaminyltransferase activity"/>
    <property type="evidence" value="ECO:0007669"/>
    <property type="project" value="UniProtKB-EC"/>
</dbReference>
<feature type="domain" description="Glycosyl transferase 64" evidence="22">
    <location>
        <begin position="485"/>
        <end position="729"/>
    </location>
</feature>
<dbReference type="Gene3D" id="3.90.550.10">
    <property type="entry name" value="Spore Coat Polysaccharide Biosynthesis Protein SpsA, Chain A"/>
    <property type="match status" value="1"/>
</dbReference>
<evidence type="ECO:0000256" key="1">
    <source>
        <dbReference type="ARBA" id="ARBA00001936"/>
    </source>
</evidence>
<evidence type="ECO:0000256" key="5">
    <source>
        <dbReference type="ARBA" id="ARBA00010271"/>
    </source>
</evidence>
<dbReference type="PANTHER" id="PTHR48261:SF5">
    <property type="entry name" value="EXOSTOSIN GLYCOSYLTRANSFERASE 2"/>
    <property type="match status" value="1"/>
</dbReference>
<reference evidence="23" key="2">
    <citation type="journal article" date="2018" name="Biosci. Biotechnol. Biochem.">
        <title>Polysaccharide hydrolase of the hadal zone amphipods Hirondellea gigas.</title>
        <authorList>
            <person name="Kobayashi H."/>
            <person name="Nagahama T."/>
            <person name="Arai W."/>
            <person name="Sasagawa Y."/>
            <person name="Umeda M."/>
            <person name="Hayashi T."/>
            <person name="Nikaido I."/>
            <person name="Watanabe H."/>
            <person name="Oguri K."/>
            <person name="Kitazato H."/>
            <person name="Fujioka K."/>
            <person name="Kido Y."/>
            <person name="Takami H."/>
        </authorList>
    </citation>
    <scope>NUCLEOTIDE SEQUENCE</scope>
    <source>
        <tissue evidence="23">Whole body</tissue>
    </source>
</reference>
<comment type="similarity">
    <text evidence="5">Belongs to the glycosyltransferase 47 family.</text>
</comment>
<dbReference type="GO" id="GO:0015020">
    <property type="term" value="F:glucuronosyltransferase activity"/>
    <property type="evidence" value="ECO:0007669"/>
    <property type="project" value="UniProtKB-ARBA"/>
</dbReference>
<dbReference type="InterPro" id="IPR029044">
    <property type="entry name" value="Nucleotide-diphossugar_trans"/>
</dbReference>
<evidence type="ECO:0000256" key="4">
    <source>
        <dbReference type="ARBA" id="ARBA00004922"/>
    </source>
</evidence>
<evidence type="ECO:0000256" key="10">
    <source>
        <dbReference type="ARBA" id="ARBA00022723"/>
    </source>
</evidence>
<keyword evidence="11" id="KW-0256">Endoplasmic reticulum</keyword>
<evidence type="ECO:0000256" key="3">
    <source>
        <dbReference type="ARBA" id="ARBA00004648"/>
    </source>
</evidence>
<dbReference type="Pfam" id="PF03016">
    <property type="entry name" value="Exostosin_GT47"/>
    <property type="match status" value="1"/>
</dbReference>
<dbReference type="EMBL" id="IACT01002455">
    <property type="protein sequence ID" value="LAC21732.1"/>
    <property type="molecule type" value="mRNA"/>
</dbReference>
<dbReference type="InterPro" id="IPR015338">
    <property type="entry name" value="GT64_dom"/>
</dbReference>
<keyword evidence="12" id="KW-0735">Signal-anchor</keyword>
<name>A0A2P2HX98_9CRUS</name>
<keyword evidence="10" id="KW-0479">Metal-binding</keyword>
<keyword evidence="14" id="KW-0333">Golgi apparatus</keyword>
<evidence type="ECO:0000259" key="22">
    <source>
        <dbReference type="Pfam" id="PF09258"/>
    </source>
</evidence>